<dbReference type="PANTHER" id="PTHR33790:SF1">
    <property type="entry name" value="PROTEIN EARLY RESPONSIVE TO DEHYDRATION 15"/>
    <property type="match status" value="1"/>
</dbReference>
<dbReference type="Pfam" id="PF07145">
    <property type="entry name" value="PAM2"/>
    <property type="match status" value="1"/>
</dbReference>
<dbReference type="OrthoDB" id="1918588at2759"/>
<keyword evidence="2" id="KW-1185">Reference proteome</keyword>
<gene>
    <name evidence="1" type="ORF">AQUCO_00500211v1</name>
</gene>
<dbReference type="STRING" id="218851.A0A2G5EQU9"/>
<organism evidence="1 2">
    <name type="scientific">Aquilegia coerulea</name>
    <name type="common">Rocky mountain columbine</name>
    <dbReference type="NCBI Taxonomy" id="218851"/>
    <lineage>
        <taxon>Eukaryota</taxon>
        <taxon>Viridiplantae</taxon>
        <taxon>Streptophyta</taxon>
        <taxon>Embryophyta</taxon>
        <taxon>Tracheophyta</taxon>
        <taxon>Spermatophyta</taxon>
        <taxon>Magnoliopsida</taxon>
        <taxon>Ranunculales</taxon>
        <taxon>Ranunculaceae</taxon>
        <taxon>Thalictroideae</taxon>
        <taxon>Aquilegia</taxon>
    </lineage>
</organism>
<dbReference type="AlphaFoldDB" id="A0A2G5EQU9"/>
<protein>
    <submittedName>
        <fullName evidence="1">Uncharacterized protein</fullName>
    </submittedName>
</protein>
<evidence type="ECO:0000313" key="2">
    <source>
        <dbReference type="Proteomes" id="UP000230069"/>
    </source>
</evidence>
<proteinExistence type="predicted"/>
<dbReference type="PANTHER" id="PTHR33790">
    <property type="entry name" value="OS05G0344200 PROTEIN"/>
    <property type="match status" value="1"/>
</dbReference>
<dbReference type="InterPro" id="IPR040414">
    <property type="entry name" value="CID1/CID2"/>
</dbReference>
<dbReference type="EMBL" id="KZ305022">
    <property type="protein sequence ID" value="PIA58112.1"/>
    <property type="molecule type" value="Genomic_DNA"/>
</dbReference>
<accession>A0A2G5EQU9</accession>
<sequence>MEVISRRTSSSLNPNAPLFIPGVYREVEDFSDQWWELVNSSAWFRDYWLQECFEDPETNLDFDQYDDPILLPDVESVFHDYSTKDPEEEEKDYYKELVSMGALKYNRSRGGGGVAVSPKYFEKVPKFVNVKVNPRPIQQPR</sequence>
<dbReference type="InParanoid" id="A0A2G5EQU9"/>
<name>A0A2G5EQU9_AQUCA</name>
<dbReference type="InterPro" id="IPR009818">
    <property type="entry name" value="PAM2_motif"/>
</dbReference>
<reference evidence="1 2" key="1">
    <citation type="submission" date="2017-09" db="EMBL/GenBank/DDBJ databases">
        <title>WGS assembly of Aquilegia coerulea Goldsmith.</title>
        <authorList>
            <person name="Hodges S."/>
            <person name="Kramer E."/>
            <person name="Nordborg M."/>
            <person name="Tomkins J."/>
            <person name="Borevitz J."/>
            <person name="Derieg N."/>
            <person name="Yan J."/>
            <person name="Mihaltcheva S."/>
            <person name="Hayes R.D."/>
            <person name="Rokhsar D."/>
        </authorList>
    </citation>
    <scope>NUCLEOTIDE SEQUENCE [LARGE SCALE GENOMIC DNA]</scope>
    <source>
        <strain evidence="2">cv. Goldsmith</strain>
    </source>
</reference>
<dbReference type="Proteomes" id="UP000230069">
    <property type="component" value="Unassembled WGS sequence"/>
</dbReference>
<evidence type="ECO:0000313" key="1">
    <source>
        <dbReference type="EMBL" id="PIA58112.1"/>
    </source>
</evidence>